<dbReference type="InterPro" id="IPR052900">
    <property type="entry name" value="Phospholipid_Metab_Enz"/>
</dbReference>
<dbReference type="PROSITE" id="PS51318">
    <property type="entry name" value="TAT"/>
    <property type="match status" value="1"/>
</dbReference>
<organism evidence="4 5">
    <name type="scientific">Motilibacter rhizosphaerae</name>
    <dbReference type="NCBI Taxonomy" id="598652"/>
    <lineage>
        <taxon>Bacteria</taxon>
        <taxon>Bacillati</taxon>
        <taxon>Actinomycetota</taxon>
        <taxon>Actinomycetes</taxon>
        <taxon>Motilibacterales</taxon>
        <taxon>Motilibacteraceae</taxon>
        <taxon>Motilibacter</taxon>
    </lineage>
</organism>
<dbReference type="InterPro" id="IPR018946">
    <property type="entry name" value="PhoD-like_MPP"/>
</dbReference>
<feature type="domain" description="Phospholipase D N-terminal" evidence="3">
    <location>
        <begin position="42"/>
        <end position="138"/>
    </location>
</feature>
<dbReference type="RefSeq" id="WP_231116460.1">
    <property type="nucleotide sequence ID" value="NZ_SGXD01000004.1"/>
</dbReference>
<dbReference type="PANTHER" id="PTHR43606:SF2">
    <property type="entry name" value="ALKALINE PHOSPHATASE FAMILY PROTEIN (AFU_ORTHOLOGUE AFUA_5G03860)"/>
    <property type="match status" value="1"/>
</dbReference>
<dbReference type="AlphaFoldDB" id="A0A4Q7NH80"/>
<dbReference type="InterPro" id="IPR006311">
    <property type="entry name" value="TAT_signal"/>
</dbReference>
<dbReference type="Pfam" id="PF16655">
    <property type="entry name" value="PhoD_N"/>
    <property type="match status" value="1"/>
</dbReference>
<accession>A0A4Q7NH80</accession>
<dbReference type="CDD" id="cd07389">
    <property type="entry name" value="MPP_PhoD"/>
    <property type="match status" value="1"/>
</dbReference>
<dbReference type="Proteomes" id="UP000293638">
    <property type="component" value="Unassembled WGS sequence"/>
</dbReference>
<dbReference type="PANTHER" id="PTHR43606">
    <property type="entry name" value="PHOSPHATASE, PUTATIVE (AFU_ORTHOLOGUE AFUA_6G08710)-RELATED"/>
    <property type="match status" value="1"/>
</dbReference>
<evidence type="ECO:0000313" key="5">
    <source>
        <dbReference type="Proteomes" id="UP000293638"/>
    </source>
</evidence>
<dbReference type="Pfam" id="PF09423">
    <property type="entry name" value="PhoD"/>
    <property type="match status" value="1"/>
</dbReference>
<feature type="domain" description="PhoD-like phosphatase metallophosphatase" evidence="2">
    <location>
        <begin position="152"/>
        <end position="502"/>
    </location>
</feature>
<name>A0A4Q7NH80_9ACTN</name>
<dbReference type="InterPro" id="IPR038607">
    <property type="entry name" value="PhoD-like_sf"/>
</dbReference>
<keyword evidence="5" id="KW-1185">Reference proteome</keyword>
<dbReference type="InterPro" id="IPR032093">
    <property type="entry name" value="PhoD_N"/>
</dbReference>
<comment type="caution">
    <text evidence="4">The sequence shown here is derived from an EMBL/GenBank/DDBJ whole genome shotgun (WGS) entry which is preliminary data.</text>
</comment>
<evidence type="ECO:0000259" key="2">
    <source>
        <dbReference type="Pfam" id="PF09423"/>
    </source>
</evidence>
<dbReference type="EMBL" id="SGXD01000004">
    <property type="protein sequence ID" value="RZS82806.1"/>
    <property type="molecule type" value="Genomic_DNA"/>
</dbReference>
<evidence type="ECO:0000313" key="4">
    <source>
        <dbReference type="EMBL" id="RZS82806.1"/>
    </source>
</evidence>
<reference evidence="4 5" key="1">
    <citation type="submission" date="2019-02" db="EMBL/GenBank/DDBJ databases">
        <title>Genomic Encyclopedia of Type Strains, Phase IV (KMG-IV): sequencing the most valuable type-strain genomes for metagenomic binning, comparative biology and taxonomic classification.</title>
        <authorList>
            <person name="Goeker M."/>
        </authorList>
    </citation>
    <scope>NUCLEOTIDE SEQUENCE [LARGE SCALE GENOMIC DNA]</scope>
    <source>
        <strain evidence="4 5">DSM 45622</strain>
    </source>
</reference>
<dbReference type="SUPFAM" id="SSF56300">
    <property type="entry name" value="Metallo-dependent phosphatases"/>
    <property type="match status" value="1"/>
</dbReference>
<dbReference type="Gene3D" id="3.60.21.70">
    <property type="entry name" value="PhoD-like phosphatase"/>
    <property type="match status" value="1"/>
</dbReference>
<evidence type="ECO:0000259" key="3">
    <source>
        <dbReference type="Pfam" id="PF16655"/>
    </source>
</evidence>
<feature type="region of interest" description="Disordered" evidence="1">
    <location>
        <begin position="321"/>
        <end position="347"/>
    </location>
</feature>
<dbReference type="Gene3D" id="2.60.40.380">
    <property type="entry name" value="Purple acid phosphatase-like, N-terminal"/>
    <property type="match status" value="1"/>
</dbReference>
<evidence type="ECO:0000256" key="1">
    <source>
        <dbReference type="SAM" id="MobiDB-lite"/>
    </source>
</evidence>
<protein>
    <submittedName>
        <fullName evidence="4">Alkaline phosphatase D</fullName>
    </submittedName>
</protein>
<proteinExistence type="predicted"/>
<sequence length="534" mass="58828">MTDAIPRRTVLVAATAGLAGALVARDVRTAHADVPAHDPFGLGVASGDPLPQSVILWTRLVAPDPTAATPYAPRSVEVEWEVARDEAFGQVVQRGTAWAHRDLAHSVHVDVGGLQPGTDYHYRFRVGGHVSPAGRTRTAPALGSLPAATRWAVVNCQDWQNGYWPTFTGLAQEDLDVVLHVGDYIYEYDPASAFPDRRHTTPDVLGLDQLRTLGDYRARHAQYKTDPALQAAHLAFPWIVAWDDHETENNYAGLVDEVDDTGARHQDPAEFARQRAAAYQAYYEHMPIRPKLRKDAGSYKIYRGFEFGRLARLDILDTRQYRTDQPGGHPSDFGPDADGRGNAAGTMTGPEQEAWLLRRLRHSGAVWDVVAQQTLMSPIRFPDFLGSGQPFIRNLDQWDGYQPQRARLLQALVDEQVRNPVVLSGDIHSTWLSDLHLRQDDPTSPVVATEFCSTSISSSFPAAFDPVLKAWNPGANPHVKYFDGSRHGYLRLDITAERCRVDVRTVPTIATRVAPVTTSASYATEAGSPGVVPA</sequence>
<dbReference type="InterPro" id="IPR029052">
    <property type="entry name" value="Metallo-depent_PP-like"/>
</dbReference>
<gene>
    <name evidence="4" type="ORF">EV189_3201</name>
</gene>